<dbReference type="Gene3D" id="2.120.10.30">
    <property type="entry name" value="TolB, C-terminal domain"/>
    <property type="match status" value="1"/>
</dbReference>
<evidence type="ECO:0000259" key="2">
    <source>
        <dbReference type="Pfam" id="PF07995"/>
    </source>
</evidence>
<feature type="domain" description="Glucose/Sorbosone dehydrogenase" evidence="2">
    <location>
        <begin position="86"/>
        <end position="415"/>
    </location>
</feature>
<organism evidence="3 4">
    <name type="scientific">Marivirga lumbricoides</name>
    <dbReference type="NCBI Taxonomy" id="1046115"/>
    <lineage>
        <taxon>Bacteria</taxon>
        <taxon>Pseudomonadati</taxon>
        <taxon>Bacteroidota</taxon>
        <taxon>Cytophagia</taxon>
        <taxon>Cytophagales</taxon>
        <taxon>Marivirgaceae</taxon>
        <taxon>Marivirga</taxon>
    </lineage>
</organism>
<gene>
    <name evidence="3" type="ORF">GCM10011506_43390</name>
</gene>
<dbReference type="Proteomes" id="UP000636010">
    <property type="component" value="Unassembled WGS sequence"/>
</dbReference>
<evidence type="ECO:0000313" key="3">
    <source>
        <dbReference type="EMBL" id="GGC53069.1"/>
    </source>
</evidence>
<dbReference type="PANTHER" id="PTHR19328">
    <property type="entry name" value="HEDGEHOG-INTERACTING PROTEIN"/>
    <property type="match status" value="1"/>
</dbReference>
<dbReference type="InterPro" id="IPR011041">
    <property type="entry name" value="Quinoprot_gluc/sorb_DH_b-prop"/>
</dbReference>
<protein>
    <submittedName>
        <fullName evidence="3">Glucose dehydrogenase</fullName>
    </submittedName>
</protein>
<comment type="caution">
    <text evidence="3">The sequence shown here is derived from an EMBL/GenBank/DDBJ whole genome shotgun (WGS) entry which is preliminary data.</text>
</comment>
<keyword evidence="4" id="KW-1185">Reference proteome</keyword>
<dbReference type="InterPro" id="IPR011042">
    <property type="entry name" value="6-blade_b-propeller_TolB-like"/>
</dbReference>
<proteinExistence type="predicted"/>
<reference evidence="4" key="1">
    <citation type="journal article" date="2019" name="Int. J. Syst. Evol. Microbiol.">
        <title>The Global Catalogue of Microorganisms (GCM) 10K type strain sequencing project: providing services to taxonomists for standard genome sequencing and annotation.</title>
        <authorList>
            <consortium name="The Broad Institute Genomics Platform"/>
            <consortium name="The Broad Institute Genome Sequencing Center for Infectious Disease"/>
            <person name="Wu L."/>
            <person name="Ma J."/>
        </authorList>
    </citation>
    <scope>NUCLEOTIDE SEQUENCE [LARGE SCALE GENOMIC DNA]</scope>
    <source>
        <strain evidence="4">CGMCC 1.10832</strain>
    </source>
</reference>
<dbReference type="PANTHER" id="PTHR19328:SF75">
    <property type="entry name" value="ALDOSE SUGAR DEHYDROGENASE YLII"/>
    <property type="match status" value="1"/>
</dbReference>
<accession>A0ABQ1N3H6</accession>
<dbReference type="Pfam" id="PF07995">
    <property type="entry name" value="GSDH"/>
    <property type="match status" value="1"/>
</dbReference>
<dbReference type="EMBL" id="BMEC01000017">
    <property type="protein sequence ID" value="GGC53069.1"/>
    <property type="molecule type" value="Genomic_DNA"/>
</dbReference>
<dbReference type="RefSeq" id="WP_188467436.1">
    <property type="nucleotide sequence ID" value="NZ_BAABHU010000017.1"/>
</dbReference>
<evidence type="ECO:0000256" key="1">
    <source>
        <dbReference type="SAM" id="MobiDB-lite"/>
    </source>
</evidence>
<dbReference type="SUPFAM" id="SSF50952">
    <property type="entry name" value="Soluble quinoprotein glucose dehydrogenase"/>
    <property type="match status" value="1"/>
</dbReference>
<sequence length="419" mass="45362">MKKLTSLSLIIFTVLGIGNISCDSKDSSSNLQDTADSTATDTDSLLSPVETRPPNTDYEPAFSGQTRVNGVATETDYQVTQFADGLSRPWGMTNLPDGRILVTEKEGTMRIVSTSGAVSTAISGIPSVNSSGQGGLLDVAIDPDFSNNRIVYWSFSQDGSNGTATAVAKGKLAEDESSIENAEVIYTAIPEFESALHYGSRLEWDGEGNLFVSTGERSDIESRPEAQELDAALGKVLRITTEGEPAEGNPFIGQDNVLPEIYSYGHRNVQGLATHPVTGDLWEAEFGPKGGDEVNLIKPGKDYGWPTISYGIEYSGGPIGQGITQQEGMEQPIYYWDPVVSPSGITFYSGNMISEWSNNLFLAGLSGQHIVRLVIEDERVIGEERLLKDENQRFRDVLEGKDGALYAITDSGRMYRIGL</sequence>
<name>A0ABQ1N3H6_9BACT</name>
<dbReference type="InterPro" id="IPR012938">
    <property type="entry name" value="Glc/Sorbosone_DH"/>
</dbReference>
<evidence type="ECO:0000313" key="4">
    <source>
        <dbReference type="Proteomes" id="UP000636010"/>
    </source>
</evidence>
<feature type="compositionally biased region" description="Low complexity" evidence="1">
    <location>
        <begin position="33"/>
        <end position="47"/>
    </location>
</feature>
<feature type="region of interest" description="Disordered" evidence="1">
    <location>
        <begin position="25"/>
        <end position="63"/>
    </location>
</feature>